<evidence type="ECO:0000313" key="3">
    <source>
        <dbReference type="Proteomes" id="UP000001660"/>
    </source>
</evidence>
<dbReference type="InterPro" id="IPR036291">
    <property type="entry name" value="NAD(P)-bd_dom_sf"/>
</dbReference>
<dbReference type="InterPro" id="IPR003781">
    <property type="entry name" value="CoA-bd"/>
</dbReference>
<evidence type="ECO:0000313" key="2">
    <source>
        <dbReference type="EMBL" id="CBK44019.1"/>
    </source>
</evidence>
<dbReference type="STRING" id="330214.NIDE4359"/>
<dbReference type="AlphaFoldDB" id="D8P937"/>
<organism evidence="2 3">
    <name type="scientific">Nitrospira defluvii</name>
    <dbReference type="NCBI Taxonomy" id="330214"/>
    <lineage>
        <taxon>Bacteria</taxon>
        <taxon>Pseudomonadati</taxon>
        <taxon>Nitrospirota</taxon>
        <taxon>Nitrospiria</taxon>
        <taxon>Nitrospirales</taxon>
        <taxon>Nitrospiraceae</taxon>
        <taxon>Nitrospira</taxon>
    </lineage>
</organism>
<dbReference type="Gene3D" id="3.40.50.720">
    <property type="entry name" value="NAD(P)-binding Rossmann-like Domain"/>
    <property type="match status" value="1"/>
</dbReference>
<accession>D8P937</accession>
<protein>
    <recommendedName>
        <fullName evidence="1">CoA-binding domain-containing protein</fullName>
    </recommendedName>
</protein>
<dbReference type="HOGENOM" id="CLU_112567_0_0_0"/>
<dbReference type="OrthoDB" id="9807426at2"/>
<dbReference type="eggNOG" id="COG1832">
    <property type="taxonomic scope" value="Bacteria"/>
</dbReference>
<proteinExistence type="predicted"/>
<reference evidence="2 3" key="1">
    <citation type="journal article" date="2010" name="Proc. Natl. Acad. Sci. U.S.A.">
        <title>A Nitrospira metagenome illuminates the physiology and evolution of globally important nitrite-oxidizing bacteria.</title>
        <authorList>
            <person name="Lucker S."/>
            <person name="Wagner M."/>
            <person name="Maixner F."/>
            <person name="Pelletier E."/>
            <person name="Koch H."/>
            <person name="Vacherie B."/>
            <person name="Rattei T."/>
            <person name="Sinninghe Damste J."/>
            <person name="Spieck E."/>
            <person name="Le Paslier D."/>
            <person name="Daims H."/>
        </authorList>
    </citation>
    <scope>NUCLEOTIDE SEQUENCE [LARGE SCALE GENOMIC DNA]</scope>
</reference>
<dbReference type="PANTHER" id="PTHR33303:SF2">
    <property type="entry name" value="COA-BINDING DOMAIN-CONTAINING PROTEIN"/>
    <property type="match status" value="1"/>
</dbReference>
<name>D8P937_9BACT</name>
<dbReference type="EMBL" id="FP929003">
    <property type="protein sequence ID" value="CBK44019.1"/>
    <property type="molecule type" value="Genomic_DNA"/>
</dbReference>
<dbReference type="PANTHER" id="PTHR33303">
    <property type="entry name" value="CYTOPLASMIC PROTEIN-RELATED"/>
    <property type="match status" value="1"/>
</dbReference>
<dbReference type="SMART" id="SM00881">
    <property type="entry name" value="CoA_binding"/>
    <property type="match status" value="1"/>
</dbReference>
<dbReference type="Proteomes" id="UP000001660">
    <property type="component" value="Chromosome"/>
</dbReference>
<keyword evidence="3" id="KW-1185">Reference proteome</keyword>
<dbReference type="SUPFAM" id="SSF51735">
    <property type="entry name" value="NAD(P)-binding Rossmann-fold domains"/>
    <property type="match status" value="1"/>
</dbReference>
<gene>
    <name evidence="2" type="primary">yccU</name>
    <name evidence="2" type="ORF">NIDE4359</name>
</gene>
<dbReference type="Pfam" id="PF13380">
    <property type="entry name" value="CoA_binding_2"/>
    <property type="match status" value="1"/>
</dbReference>
<dbReference type="KEGG" id="nde:NIDE4359"/>
<feature type="domain" description="CoA-binding" evidence="1">
    <location>
        <begin position="13"/>
        <end position="106"/>
    </location>
</feature>
<evidence type="ECO:0000259" key="1">
    <source>
        <dbReference type="SMART" id="SM00881"/>
    </source>
</evidence>
<sequence>MTGDESQEWLARLIRECRTIAVVGLSSNPARPSYRVAAYMQQQGKVVVPVNPRESNVLGERAYPALSAVPGPVEMVTIFRRSEEAGAVVDEAIRIKAKAVWLQEGVINEAAAERARRAGLQVVMDRCWLKEHMRCVSEEGPGVRPANV</sequence>